<keyword evidence="3" id="KW-1185">Reference proteome</keyword>
<feature type="transmembrane region" description="Helical" evidence="1">
    <location>
        <begin position="45"/>
        <end position="66"/>
    </location>
</feature>
<accession>A0A380KWN4</accession>
<dbReference type="OrthoDB" id="2233065at2"/>
<name>A0A380KWN4_9STRE</name>
<evidence type="ECO:0000256" key="1">
    <source>
        <dbReference type="SAM" id="Phobius"/>
    </source>
</evidence>
<sequence>MIKLFGQVRYHWQPELSVSIIYWSLSVVPIFIGFALMYESSNVPTLVLSLIFACLVFLALGVHRYFTICDNGNLRVIAALPFRSSKIQIATIDKVEVNKTSVTFHFNNGKKKRTFYMRKWPKKYFINALALNPYFKGEVELSDHLINLDYFETYYTD</sequence>
<dbReference type="STRING" id="1123307.GCA_000380065_01202"/>
<gene>
    <name evidence="2" type="primary">ebsA</name>
    <name evidence="2" type="ORF">NCTC13765_00101</name>
</gene>
<protein>
    <submittedName>
        <fullName evidence="2">Pore forming protein</fullName>
    </submittedName>
</protein>
<keyword evidence="1" id="KW-0472">Membrane</keyword>
<keyword evidence="1" id="KW-0812">Transmembrane</keyword>
<dbReference type="RefSeq" id="WP_018371907.1">
    <property type="nucleotide sequence ID" value="NZ_UHFR01000005.1"/>
</dbReference>
<dbReference type="InterPro" id="IPR020215">
    <property type="entry name" value="EbsA-like"/>
</dbReference>
<dbReference type="Proteomes" id="UP000254634">
    <property type="component" value="Unassembled WGS sequence"/>
</dbReference>
<dbReference type="Pfam" id="PF17255">
    <property type="entry name" value="EbsA"/>
    <property type="match status" value="1"/>
</dbReference>
<evidence type="ECO:0000313" key="3">
    <source>
        <dbReference type="Proteomes" id="UP000254634"/>
    </source>
</evidence>
<dbReference type="AlphaFoldDB" id="A0A380KWN4"/>
<feature type="transmembrane region" description="Helical" evidence="1">
    <location>
        <begin position="20"/>
        <end position="38"/>
    </location>
</feature>
<keyword evidence="1" id="KW-1133">Transmembrane helix</keyword>
<dbReference type="EMBL" id="UHFR01000005">
    <property type="protein sequence ID" value="SUN75669.1"/>
    <property type="molecule type" value="Genomic_DNA"/>
</dbReference>
<organism evidence="2 3">
    <name type="scientific">Streptococcus massiliensis</name>
    <dbReference type="NCBI Taxonomy" id="313439"/>
    <lineage>
        <taxon>Bacteria</taxon>
        <taxon>Bacillati</taxon>
        <taxon>Bacillota</taxon>
        <taxon>Bacilli</taxon>
        <taxon>Lactobacillales</taxon>
        <taxon>Streptococcaceae</taxon>
        <taxon>Streptococcus</taxon>
    </lineage>
</organism>
<evidence type="ECO:0000313" key="2">
    <source>
        <dbReference type="EMBL" id="SUN75669.1"/>
    </source>
</evidence>
<proteinExistence type="predicted"/>
<reference evidence="2" key="1">
    <citation type="submission" date="2018-06" db="EMBL/GenBank/DDBJ databases">
        <authorList>
            <consortium name="Pathogen Informatics"/>
            <person name="Doyle S."/>
        </authorList>
    </citation>
    <scope>NUCLEOTIDE SEQUENCE [LARGE SCALE GENOMIC DNA]</scope>
    <source>
        <strain evidence="2">NCTC13765</strain>
    </source>
</reference>